<comment type="caution">
    <text evidence="1">The sequence shown here is derived from an EMBL/GenBank/DDBJ whole genome shotgun (WGS) entry which is preliminary data.</text>
</comment>
<evidence type="ECO:0000313" key="1">
    <source>
        <dbReference type="EMBL" id="NMG16678.1"/>
    </source>
</evidence>
<dbReference type="Pfam" id="PF08734">
    <property type="entry name" value="GYD"/>
    <property type="match status" value="1"/>
</dbReference>
<dbReference type="RefSeq" id="WP_169203249.1">
    <property type="nucleotide sequence ID" value="NZ_CP059467.1"/>
</dbReference>
<reference evidence="1 2" key="1">
    <citation type="submission" date="2019-12" db="EMBL/GenBank/DDBJ databases">
        <title>Comparative genomics gives insights into the taxonomy of the Azoarcus-Aromatoleum group and reveals separate origins of nif in the plant-associated Azoarcus and non-plant-associated Aromatoleum sub-groups.</title>
        <authorList>
            <person name="Lafos M."/>
            <person name="Maluk M."/>
            <person name="Batista M."/>
            <person name="Junghare M."/>
            <person name="Carmona M."/>
            <person name="Faoro H."/>
            <person name="Cruz L.M."/>
            <person name="Battistoni F."/>
            <person name="De Souza E."/>
            <person name="Pedrosa F."/>
            <person name="Chen W.-M."/>
            <person name="Poole P.S."/>
            <person name="Dixon R.A."/>
            <person name="James E.K."/>
        </authorList>
    </citation>
    <scope>NUCLEOTIDE SEQUENCE [LARGE SCALE GENOMIC DNA]</scope>
    <source>
        <strain evidence="1 2">PbN1</strain>
    </source>
</reference>
<dbReference type="Proteomes" id="UP000633943">
    <property type="component" value="Unassembled WGS sequence"/>
</dbReference>
<sequence>MTTFIMITRLSPEALRNPRALEDFEKRVMGHIRNDCPSVHWLHSWAVLGPSDYVDVFQAPDIDTAMQVSTIFRTFGRVHSEIWPATEWDRFKALLHALPDN</sequence>
<dbReference type="InterPro" id="IPR014845">
    <property type="entry name" value="GYD/TTHA1554"/>
</dbReference>
<keyword evidence="2" id="KW-1185">Reference proteome</keyword>
<evidence type="ECO:0000313" key="2">
    <source>
        <dbReference type="Proteomes" id="UP000633943"/>
    </source>
</evidence>
<organism evidence="1 2">
    <name type="scientific">Aromatoleum bremense</name>
    <dbReference type="NCBI Taxonomy" id="76115"/>
    <lineage>
        <taxon>Bacteria</taxon>
        <taxon>Pseudomonadati</taxon>
        <taxon>Pseudomonadota</taxon>
        <taxon>Betaproteobacteria</taxon>
        <taxon>Rhodocyclales</taxon>
        <taxon>Rhodocyclaceae</taxon>
        <taxon>Aromatoleum</taxon>
    </lineage>
</organism>
<name>A0ABX1NXB7_9RHOO</name>
<proteinExistence type="predicted"/>
<gene>
    <name evidence="1" type="ORF">GPA24_14225</name>
</gene>
<accession>A0ABX1NXB7</accession>
<dbReference type="EMBL" id="WTVP01000043">
    <property type="protein sequence ID" value="NMG16678.1"/>
    <property type="molecule type" value="Genomic_DNA"/>
</dbReference>
<protein>
    <submittedName>
        <fullName evidence="1">GYD domain-containing protein</fullName>
    </submittedName>
</protein>